<dbReference type="HOGENOM" id="CLU_1006893_0_0_2"/>
<dbReference type="OrthoDB" id="111518at2157"/>
<gene>
    <name evidence="1" type="ORF">MSHOH_1825</name>
</gene>
<dbReference type="RefSeq" id="WP_052730802.1">
    <property type="nucleotide sequence ID" value="NZ_CP009516.1"/>
</dbReference>
<evidence type="ECO:0000313" key="1">
    <source>
        <dbReference type="EMBL" id="AKB78308.1"/>
    </source>
</evidence>
<dbReference type="AlphaFoldDB" id="A0A0E3SFM4"/>
<evidence type="ECO:0000313" key="2">
    <source>
        <dbReference type="Proteomes" id="UP000033101"/>
    </source>
</evidence>
<proteinExistence type="predicted"/>
<organism evidence="1 2">
    <name type="scientific">Methanosarcina horonobensis HB-1 = JCM 15518</name>
    <dbReference type="NCBI Taxonomy" id="1434110"/>
    <lineage>
        <taxon>Archaea</taxon>
        <taxon>Methanobacteriati</taxon>
        <taxon>Methanobacteriota</taxon>
        <taxon>Stenosarchaea group</taxon>
        <taxon>Methanomicrobia</taxon>
        <taxon>Methanosarcinales</taxon>
        <taxon>Methanosarcinaceae</taxon>
        <taxon>Methanosarcina</taxon>
    </lineage>
</organism>
<dbReference type="KEGG" id="mhor:MSHOH_1825"/>
<dbReference type="EMBL" id="CP009516">
    <property type="protein sequence ID" value="AKB78308.1"/>
    <property type="molecule type" value="Genomic_DNA"/>
</dbReference>
<reference evidence="1 2" key="1">
    <citation type="submission" date="2014-07" db="EMBL/GenBank/DDBJ databases">
        <title>Methanogenic archaea and the global carbon cycle.</title>
        <authorList>
            <person name="Henriksen J.R."/>
            <person name="Luke J."/>
            <person name="Reinhart S."/>
            <person name="Benedict M.N."/>
            <person name="Youngblut N.D."/>
            <person name="Metcalf M.E."/>
            <person name="Whitaker R.J."/>
            <person name="Metcalf W.W."/>
        </authorList>
    </citation>
    <scope>NUCLEOTIDE SEQUENCE [LARGE SCALE GENOMIC DNA]</scope>
    <source>
        <strain evidence="1 2">HB-1</strain>
    </source>
</reference>
<sequence>MRLNEYLFKELDNILQLICNLLNKIKDWLARLMGKEDRDDFTPATKKSIAMRVNYICSNPTCRRYTLKPKINDPYRWDEVGQASHIVSASRVNGPRADPEMNSEDRKHPNNGIWLCLRCHKIIDSEPDWATIKVLQSWKKEAELRAVSNSVDDDFKQSTIDDLIIAIRSLNSFLDQLLVCNSIDYDLRNRFERNEINWNDYTKNMMENFEKTKREYEKSIFPEIQVALLKCQNILGESNEIVRNAFKSLERSSCNQLTMKDMLPILYELKENVQWR</sequence>
<name>A0A0E3SFM4_9EURY</name>
<dbReference type="PATRIC" id="fig|1434110.4.peg.2322"/>
<dbReference type="Proteomes" id="UP000033101">
    <property type="component" value="Chromosome"/>
</dbReference>
<protein>
    <recommendedName>
        <fullName evidence="3">HNH domain-containing protein</fullName>
    </recommendedName>
</protein>
<accession>A0A0E3SFM4</accession>
<evidence type="ECO:0008006" key="3">
    <source>
        <dbReference type="Google" id="ProtNLM"/>
    </source>
</evidence>
<keyword evidence="2" id="KW-1185">Reference proteome</keyword>
<dbReference type="GeneID" id="25419416"/>